<protein>
    <submittedName>
        <fullName evidence="2">Acyl-CoA thioester hydrolase</fullName>
    </submittedName>
</protein>
<dbReference type="Pfam" id="PF12146">
    <property type="entry name" value="Hydrolase_4"/>
    <property type="match status" value="1"/>
</dbReference>
<evidence type="ECO:0000259" key="1">
    <source>
        <dbReference type="Pfam" id="PF12146"/>
    </source>
</evidence>
<keyword evidence="2" id="KW-0378">Hydrolase</keyword>
<keyword evidence="3" id="KW-1185">Reference proteome</keyword>
<sequence length="317" mass="34226">MDRTDVVAEPSPAIGDGVREVEMAAPADDGIALAGTLTLPAGPGPHPAMLFLPGSGRLDRDSNAGRLRMSLGRPLAEELARHGVASLRYDRRGVEATPGDWRAVGFLDNRADAAAALRALRARPEIRAAATGVVGHSEGAVHAAWLGAHERPAAVVLIAGYARPGRQALYWQAATLAGTLPRPARALLPILRRIAARQLSRLEASTTDVARIGGTRINARWWREQLAYDPSVDLAHVQAPVLAITGEKDLQVDPDDLARVERLVPGGAEVRRIADLTHLLRRDPGRPSLRSYPRLLRQPVDSDLLTYIARWTAARLR</sequence>
<dbReference type="Proteomes" id="UP000621500">
    <property type="component" value="Unassembled WGS sequence"/>
</dbReference>
<accession>A0ABQ4ERI1</accession>
<proteinExistence type="predicted"/>
<reference evidence="2 3" key="1">
    <citation type="submission" date="2021-01" db="EMBL/GenBank/DDBJ databases">
        <title>Whole genome shotgun sequence of Plantactinospora mayteni NBRC 109088.</title>
        <authorList>
            <person name="Komaki H."/>
            <person name="Tamura T."/>
        </authorList>
    </citation>
    <scope>NUCLEOTIDE SEQUENCE [LARGE SCALE GENOMIC DNA]</scope>
    <source>
        <strain evidence="2 3">NBRC 109088</strain>
    </source>
</reference>
<evidence type="ECO:0000313" key="3">
    <source>
        <dbReference type="Proteomes" id="UP000621500"/>
    </source>
</evidence>
<dbReference type="InterPro" id="IPR022742">
    <property type="entry name" value="Hydrolase_4"/>
</dbReference>
<dbReference type="GO" id="GO:0016787">
    <property type="term" value="F:hydrolase activity"/>
    <property type="evidence" value="ECO:0007669"/>
    <property type="project" value="UniProtKB-KW"/>
</dbReference>
<dbReference type="EMBL" id="BONX01000024">
    <property type="protein sequence ID" value="GIG97277.1"/>
    <property type="molecule type" value="Genomic_DNA"/>
</dbReference>
<evidence type="ECO:0000313" key="2">
    <source>
        <dbReference type="EMBL" id="GIG97277.1"/>
    </source>
</evidence>
<dbReference type="InterPro" id="IPR029058">
    <property type="entry name" value="AB_hydrolase_fold"/>
</dbReference>
<dbReference type="PANTHER" id="PTHR43265">
    <property type="entry name" value="ESTERASE ESTD"/>
    <property type="match status" value="1"/>
</dbReference>
<dbReference type="InterPro" id="IPR053145">
    <property type="entry name" value="AB_hydrolase_Est10"/>
</dbReference>
<name>A0ABQ4ERI1_9ACTN</name>
<dbReference type="PANTHER" id="PTHR43265:SF1">
    <property type="entry name" value="ESTERASE ESTD"/>
    <property type="match status" value="1"/>
</dbReference>
<comment type="caution">
    <text evidence="2">The sequence shown here is derived from an EMBL/GenBank/DDBJ whole genome shotgun (WGS) entry which is preliminary data.</text>
</comment>
<dbReference type="RefSeq" id="WP_239312629.1">
    <property type="nucleotide sequence ID" value="NZ_BAAAZQ010000036.1"/>
</dbReference>
<gene>
    <name evidence="2" type="ORF">Pma05_38500</name>
</gene>
<dbReference type="Gene3D" id="3.40.50.1820">
    <property type="entry name" value="alpha/beta hydrolase"/>
    <property type="match status" value="1"/>
</dbReference>
<feature type="domain" description="Serine aminopeptidase S33" evidence="1">
    <location>
        <begin position="75"/>
        <end position="283"/>
    </location>
</feature>
<dbReference type="SUPFAM" id="SSF53474">
    <property type="entry name" value="alpha/beta-Hydrolases"/>
    <property type="match status" value="1"/>
</dbReference>
<organism evidence="2 3">
    <name type="scientific">Plantactinospora mayteni</name>
    <dbReference type="NCBI Taxonomy" id="566021"/>
    <lineage>
        <taxon>Bacteria</taxon>
        <taxon>Bacillati</taxon>
        <taxon>Actinomycetota</taxon>
        <taxon>Actinomycetes</taxon>
        <taxon>Micromonosporales</taxon>
        <taxon>Micromonosporaceae</taxon>
        <taxon>Plantactinospora</taxon>
    </lineage>
</organism>